<protein>
    <submittedName>
        <fullName evidence="1">Uncharacterized protein</fullName>
    </submittedName>
</protein>
<evidence type="ECO:0000313" key="1">
    <source>
        <dbReference type="EMBL" id="KDO02312.1"/>
    </source>
</evidence>
<name>A0A8E0WKI1_9RICK</name>
<keyword evidence="2" id="KW-1185">Reference proteome</keyword>
<dbReference type="AlphaFoldDB" id="A0A8E0WKI1"/>
<comment type="caution">
    <text evidence="1">The sequence shown here is derived from an EMBL/GenBank/DDBJ whole genome shotgun (WGS) entry which is preliminary data.</text>
</comment>
<dbReference type="Proteomes" id="UP000027161">
    <property type="component" value="Unassembled WGS sequence"/>
</dbReference>
<sequence>MSIQVIAIERQANNAMSAFYIMLEVLLQKLQRLPVTQKVTGSSPVILAKPFQGFPSFSKKSICSFYVPKCLIFYIKLF</sequence>
<gene>
    <name evidence="1" type="ORF">REISMN_07710</name>
</gene>
<reference evidence="1 2" key="1">
    <citation type="submission" date="2014-02" db="EMBL/GenBank/DDBJ databases">
        <title>Draft genome sequence of Rickettsia buchneri sp. nov. ISO7T.</title>
        <authorList>
            <person name="Felsheim R.F."/>
            <person name="Kurtti T.J."/>
            <person name="Munderloh U.G."/>
        </authorList>
    </citation>
    <scope>NUCLEOTIDE SEQUENCE [LARGE SCALE GENOMIC DNA]</scope>
    <source>
        <strain evidence="1 2">ISO7</strain>
    </source>
</reference>
<accession>A0A8E0WKI1</accession>
<proteinExistence type="predicted"/>
<evidence type="ECO:0000313" key="2">
    <source>
        <dbReference type="Proteomes" id="UP000027161"/>
    </source>
</evidence>
<dbReference type="EMBL" id="JFKF01000179">
    <property type="protein sequence ID" value="KDO02312.1"/>
    <property type="molecule type" value="Genomic_DNA"/>
</dbReference>
<organism evidence="1 2">
    <name type="scientific">Rickettsia tamurae subsp. buchneri</name>
    <dbReference type="NCBI Taxonomy" id="1462938"/>
    <lineage>
        <taxon>Bacteria</taxon>
        <taxon>Pseudomonadati</taxon>
        <taxon>Pseudomonadota</taxon>
        <taxon>Alphaproteobacteria</taxon>
        <taxon>Rickettsiales</taxon>
        <taxon>Rickettsiaceae</taxon>
        <taxon>Rickettsieae</taxon>
        <taxon>Rickettsia</taxon>
        <taxon>spotted fever group</taxon>
    </lineage>
</organism>